<dbReference type="PANTHER" id="PTHR12856">
    <property type="entry name" value="TRANSCRIPTION INITIATION FACTOR IIH-RELATED"/>
    <property type="match status" value="1"/>
</dbReference>
<evidence type="ECO:0000256" key="3">
    <source>
        <dbReference type="ARBA" id="ARBA00022737"/>
    </source>
</evidence>
<dbReference type="EMBL" id="KB446538">
    <property type="protein sequence ID" value="EME45153.1"/>
    <property type="molecule type" value="Genomic_DNA"/>
</dbReference>
<dbReference type="SMART" id="SM00751">
    <property type="entry name" value="BSD"/>
    <property type="match status" value="1"/>
</dbReference>
<evidence type="ECO:0000256" key="1">
    <source>
        <dbReference type="ARBA" id="ARBA00004123"/>
    </source>
</evidence>
<keyword evidence="6" id="KW-0539">Nucleus</keyword>
<dbReference type="Pfam" id="PF03909">
    <property type="entry name" value="BSD"/>
    <property type="match status" value="1"/>
</dbReference>
<dbReference type="GO" id="GO:0000439">
    <property type="term" value="C:transcription factor TFIIH core complex"/>
    <property type="evidence" value="ECO:0007669"/>
    <property type="project" value="InterPro"/>
</dbReference>
<name>N1PQD5_DOTSN</name>
<dbReference type="AlphaFoldDB" id="N1PQD5"/>
<dbReference type="Proteomes" id="UP000016933">
    <property type="component" value="Unassembled WGS sequence"/>
</dbReference>
<evidence type="ECO:0000259" key="8">
    <source>
        <dbReference type="PROSITE" id="PS50858"/>
    </source>
</evidence>
<evidence type="ECO:0000313" key="9">
    <source>
        <dbReference type="EMBL" id="EME45153.1"/>
    </source>
</evidence>
<proteinExistence type="inferred from homology"/>
<organism evidence="9 10">
    <name type="scientific">Dothistroma septosporum (strain NZE10 / CBS 128990)</name>
    <name type="common">Red band needle blight fungus</name>
    <name type="synonym">Mycosphaerella pini</name>
    <dbReference type="NCBI Taxonomy" id="675120"/>
    <lineage>
        <taxon>Eukaryota</taxon>
        <taxon>Fungi</taxon>
        <taxon>Dikarya</taxon>
        <taxon>Ascomycota</taxon>
        <taxon>Pezizomycotina</taxon>
        <taxon>Dothideomycetes</taxon>
        <taxon>Dothideomycetidae</taxon>
        <taxon>Mycosphaerellales</taxon>
        <taxon>Mycosphaerellaceae</taxon>
        <taxon>Dothistroma</taxon>
    </lineage>
</organism>
<evidence type="ECO:0000256" key="7">
    <source>
        <dbReference type="SAM" id="MobiDB-lite"/>
    </source>
</evidence>
<dbReference type="GO" id="GO:0006351">
    <property type="term" value="P:DNA-templated transcription"/>
    <property type="evidence" value="ECO:0007669"/>
    <property type="project" value="InterPro"/>
</dbReference>
<dbReference type="InterPro" id="IPR013876">
    <property type="entry name" value="TFIIH_BTF_p62_N"/>
</dbReference>
<dbReference type="Pfam" id="PF08567">
    <property type="entry name" value="PH_TFIIH"/>
    <property type="match status" value="1"/>
</dbReference>
<dbReference type="InterPro" id="IPR027079">
    <property type="entry name" value="Tfb1/GTF2H1"/>
</dbReference>
<accession>N1PQD5</accession>
<reference evidence="10" key="1">
    <citation type="journal article" date="2012" name="PLoS Genet.">
        <title>The genomes of the fungal plant pathogens Cladosporium fulvum and Dothistroma septosporum reveal adaptation to different hosts and lifestyles but also signatures of common ancestry.</title>
        <authorList>
            <person name="de Wit P.J.G.M."/>
            <person name="van der Burgt A."/>
            <person name="Oekmen B."/>
            <person name="Stergiopoulos I."/>
            <person name="Abd-Elsalam K.A."/>
            <person name="Aerts A.L."/>
            <person name="Bahkali A.H."/>
            <person name="Beenen H.G."/>
            <person name="Chettri P."/>
            <person name="Cox M.P."/>
            <person name="Datema E."/>
            <person name="de Vries R.P."/>
            <person name="Dhillon B."/>
            <person name="Ganley A.R."/>
            <person name="Griffiths S.A."/>
            <person name="Guo Y."/>
            <person name="Hamelin R.C."/>
            <person name="Henrissat B."/>
            <person name="Kabir M.S."/>
            <person name="Jashni M.K."/>
            <person name="Kema G."/>
            <person name="Klaubauf S."/>
            <person name="Lapidus A."/>
            <person name="Levasseur A."/>
            <person name="Lindquist E."/>
            <person name="Mehrabi R."/>
            <person name="Ohm R.A."/>
            <person name="Owen T.J."/>
            <person name="Salamov A."/>
            <person name="Schwelm A."/>
            <person name="Schijlen E."/>
            <person name="Sun H."/>
            <person name="van den Burg H.A."/>
            <person name="van Ham R.C.H.J."/>
            <person name="Zhang S."/>
            <person name="Goodwin S.B."/>
            <person name="Grigoriev I.V."/>
            <person name="Collemare J."/>
            <person name="Bradshaw R.E."/>
        </authorList>
    </citation>
    <scope>NUCLEOTIDE SEQUENCE [LARGE SCALE GENOMIC DNA]</scope>
    <source>
        <strain evidence="10">NZE10 / CBS 128990</strain>
    </source>
</reference>
<dbReference type="eggNOG" id="KOG2074">
    <property type="taxonomic scope" value="Eukaryota"/>
</dbReference>
<dbReference type="HOGENOM" id="CLU_019188_1_0_1"/>
<keyword evidence="3" id="KW-0677">Repeat</keyword>
<evidence type="ECO:0000256" key="5">
    <source>
        <dbReference type="ARBA" id="ARBA00023163"/>
    </source>
</evidence>
<dbReference type="InterPro" id="IPR005607">
    <property type="entry name" value="BSD_dom"/>
</dbReference>
<dbReference type="STRING" id="675120.N1PQD5"/>
<feature type="domain" description="BSD" evidence="8">
    <location>
        <begin position="233"/>
        <end position="284"/>
    </location>
</feature>
<keyword evidence="5" id="KW-0804">Transcription</keyword>
<comment type="subcellular location">
    <subcellularLocation>
        <location evidence="1">Nucleus</location>
    </subcellularLocation>
</comment>
<dbReference type="OrthoDB" id="360521at2759"/>
<dbReference type="CDD" id="cd13229">
    <property type="entry name" value="PH_TFIIH"/>
    <property type="match status" value="1"/>
</dbReference>
<evidence type="ECO:0000256" key="6">
    <source>
        <dbReference type="ARBA" id="ARBA00023242"/>
    </source>
</evidence>
<evidence type="ECO:0000256" key="4">
    <source>
        <dbReference type="ARBA" id="ARBA00023015"/>
    </source>
</evidence>
<dbReference type="OMA" id="NRPNFDM"/>
<sequence length="661" mass="73833">MPATTATVSHKKLKDGTLVVSEDRKYVFFTPAAASSPAITIPVPDITNLQQTPATAVNIALKIVLSTGGHVFSFTHAQKAREEQVEVTSLLRETLAANKAKEQPLQLVGNSALATGTPTPFGDNGGASAAMAIAKAVSSKTADDAWYDDAKLKADDKLQRSLIDNSQALRDRFHQALKDKPESLSIAQFTAQFWSARLHLLRAHAIELAQKQGEYNVLPTIGYETKPAEKPGEPDTKTFKITKEQIKLMFKQYPVIKEAYDESVPPLTPTQFWTQLFAPSRLLKKLRGEKIMQNDPRNSVLDKFLERPESGVMTMTHVPHWMDLEGNEQDHSQRKGNRADQEMRPAGNEKVPILRVLNNLSEKMMSHITTEDGEAHGPIGVDEETYEQLRIQDLARQDVDNRLVLNVRKHQVYTGGRMENLSIQAQLFAKQEPEQVLSSIRDDLQPSHLGSDGTGTLKLDHVLGYRTDDDSDSDDDASNQTNGSAMKHKSAFRVGSHKGLALATNNLLSSVRQARRATSGDPHSLNGLSQKTFDTLTMTHDTTIEFLHYFWTVFLSGDASRTRELEQLVGTLDRSIDRIDAVGDEAEKELQERIAEVKREDQLYLDRTKKRRRRNFDDYPGGKKAVDAMVRSTRDALIRASLEYRRVRDEQLKEANTSGAS</sequence>
<evidence type="ECO:0000256" key="2">
    <source>
        <dbReference type="ARBA" id="ARBA00009448"/>
    </source>
</evidence>
<gene>
    <name evidence="9" type="ORF">DOTSEDRAFT_170371</name>
</gene>
<protein>
    <recommendedName>
        <fullName evidence="8">BSD domain-containing protein</fullName>
    </recommendedName>
</protein>
<reference evidence="9 10" key="2">
    <citation type="journal article" date="2012" name="PLoS Pathog.">
        <title>Diverse lifestyles and strategies of plant pathogenesis encoded in the genomes of eighteen Dothideomycetes fungi.</title>
        <authorList>
            <person name="Ohm R.A."/>
            <person name="Feau N."/>
            <person name="Henrissat B."/>
            <person name="Schoch C.L."/>
            <person name="Horwitz B.A."/>
            <person name="Barry K.W."/>
            <person name="Condon B.J."/>
            <person name="Copeland A.C."/>
            <person name="Dhillon B."/>
            <person name="Glaser F."/>
            <person name="Hesse C.N."/>
            <person name="Kosti I."/>
            <person name="LaButti K."/>
            <person name="Lindquist E.A."/>
            <person name="Lucas S."/>
            <person name="Salamov A.A."/>
            <person name="Bradshaw R.E."/>
            <person name="Ciuffetti L."/>
            <person name="Hamelin R.C."/>
            <person name="Kema G.H.J."/>
            <person name="Lawrence C."/>
            <person name="Scott J.A."/>
            <person name="Spatafora J.W."/>
            <person name="Turgeon B.G."/>
            <person name="de Wit P.J.G.M."/>
            <person name="Zhong S."/>
            <person name="Goodwin S.B."/>
            <person name="Grigoriev I.V."/>
        </authorList>
    </citation>
    <scope>NUCLEOTIDE SEQUENCE [LARGE SCALE GENOMIC DNA]</scope>
    <source>
        <strain evidence="10">NZE10 / CBS 128990</strain>
    </source>
</reference>
<evidence type="ECO:0000313" key="10">
    <source>
        <dbReference type="Proteomes" id="UP000016933"/>
    </source>
</evidence>
<feature type="region of interest" description="Disordered" evidence="7">
    <location>
        <begin position="466"/>
        <end position="489"/>
    </location>
</feature>
<comment type="similarity">
    <text evidence="2">Belongs to the TFB1 family.</text>
</comment>
<dbReference type="GO" id="GO:0006289">
    <property type="term" value="P:nucleotide-excision repair"/>
    <property type="evidence" value="ECO:0007669"/>
    <property type="project" value="InterPro"/>
</dbReference>
<dbReference type="InterPro" id="IPR011993">
    <property type="entry name" value="PH-like_dom_sf"/>
</dbReference>
<dbReference type="Gene3D" id="2.30.29.30">
    <property type="entry name" value="Pleckstrin-homology domain (PH domain)/Phosphotyrosine-binding domain (PTB)"/>
    <property type="match status" value="1"/>
</dbReference>
<dbReference type="PROSITE" id="PS50858">
    <property type="entry name" value="BSD"/>
    <property type="match status" value="1"/>
</dbReference>
<keyword evidence="4" id="KW-0805">Transcription regulation</keyword>
<dbReference type="SUPFAM" id="SSF50729">
    <property type="entry name" value="PH domain-like"/>
    <property type="match status" value="1"/>
</dbReference>
<keyword evidence="10" id="KW-1185">Reference proteome</keyword>